<reference evidence="2" key="3">
    <citation type="submission" date="2025-09" db="UniProtKB">
        <authorList>
            <consortium name="Ensembl"/>
        </authorList>
    </citation>
    <scope>IDENTIFICATION</scope>
</reference>
<evidence type="ECO:0000313" key="2">
    <source>
        <dbReference type="Ensembl" id="ENSCSAVP00000003952.1"/>
    </source>
</evidence>
<dbReference type="PROSITE" id="PS00778">
    <property type="entry name" value="HIS_ACID_PHOSPHAT_2"/>
    <property type="match status" value="1"/>
</dbReference>
<dbReference type="FunCoup" id="H2YF54">
    <property type="interactions" value="2"/>
</dbReference>
<dbReference type="AlphaFoldDB" id="H2YF54"/>
<evidence type="ECO:0000256" key="1">
    <source>
        <dbReference type="ARBA" id="ARBA00005375"/>
    </source>
</evidence>
<sequence length="368" mass="42268">MNLKLVQVIFRHGARTPLLSPDYLPKIEYSKSQMTHPEHTIIPYVITELHDEEIVIKHNTTWGETKGDHGQLTSVGAEQLYQLGCFLRKKYLSELDFVKDPSQVYARSTGVKRTVESARSVLAGLFPGHTAQFPIHVAPPTMEVLYPNFQICNYIRMLNRWAHWLLIFVLQLQLIREDIQNQFNISPEHKVHLVTLRDCLFVHKFHDMLPAEFDKPEAMTNLERVSVEIMDYVFAGHGEASLKLASGPLLTKLLENMDQSISNQPNKEKLILLSGHDTTLIPFLHTLNIHDSKWPPYAANVTLELYECSSDQKYYVQVLYENEKQLLPGCSDVMCPLNEFKAAVSKYLVSPDEYTKLCGVKDDKFLRQ</sequence>
<comment type="similarity">
    <text evidence="1">Belongs to the histidine acid phosphatase family.</text>
</comment>
<dbReference type="GeneTree" id="ENSGT00940000158408"/>
<protein>
    <recommendedName>
        <fullName evidence="4">Lysophosphatidic acid phosphatase type 6</fullName>
    </recommendedName>
</protein>
<reference evidence="2" key="2">
    <citation type="submission" date="2025-08" db="UniProtKB">
        <authorList>
            <consortium name="Ensembl"/>
        </authorList>
    </citation>
    <scope>IDENTIFICATION</scope>
</reference>
<dbReference type="Proteomes" id="UP000007875">
    <property type="component" value="Unassembled WGS sequence"/>
</dbReference>
<dbReference type="STRING" id="51511.ENSCSAVP00000003952"/>
<dbReference type="InParanoid" id="H2YF54"/>
<name>H2YF54_CIOSA</name>
<dbReference type="GO" id="GO:2001311">
    <property type="term" value="P:lysobisphosphatidic acid metabolic process"/>
    <property type="evidence" value="ECO:0007669"/>
    <property type="project" value="TreeGrafter"/>
</dbReference>
<dbReference type="Pfam" id="PF00328">
    <property type="entry name" value="His_Phos_2"/>
    <property type="match status" value="2"/>
</dbReference>
<dbReference type="InterPro" id="IPR033379">
    <property type="entry name" value="Acid_Pase_AS"/>
</dbReference>
<reference evidence="3" key="1">
    <citation type="submission" date="2003-08" db="EMBL/GenBank/DDBJ databases">
        <authorList>
            <person name="Birren B."/>
            <person name="Nusbaum C."/>
            <person name="Abebe A."/>
            <person name="Abouelleil A."/>
            <person name="Adekoya E."/>
            <person name="Ait-zahra M."/>
            <person name="Allen N."/>
            <person name="Allen T."/>
            <person name="An P."/>
            <person name="Anderson M."/>
            <person name="Anderson S."/>
            <person name="Arachchi H."/>
            <person name="Armbruster J."/>
            <person name="Bachantsang P."/>
            <person name="Baldwin J."/>
            <person name="Barry A."/>
            <person name="Bayul T."/>
            <person name="Blitshsteyn B."/>
            <person name="Bloom T."/>
            <person name="Blye J."/>
            <person name="Boguslavskiy L."/>
            <person name="Borowsky M."/>
            <person name="Boukhgalter B."/>
            <person name="Brunache A."/>
            <person name="Butler J."/>
            <person name="Calixte N."/>
            <person name="Calvo S."/>
            <person name="Camarata J."/>
            <person name="Campo K."/>
            <person name="Chang J."/>
            <person name="Cheshatsang Y."/>
            <person name="Citroen M."/>
            <person name="Collymore A."/>
            <person name="Considine T."/>
            <person name="Cook A."/>
            <person name="Cooke P."/>
            <person name="Corum B."/>
            <person name="Cuomo C."/>
            <person name="David R."/>
            <person name="Dawoe T."/>
            <person name="Degray S."/>
            <person name="Dodge S."/>
            <person name="Dooley K."/>
            <person name="Dorje P."/>
            <person name="Dorjee K."/>
            <person name="Dorris L."/>
            <person name="Duffey N."/>
            <person name="Dupes A."/>
            <person name="Elkins T."/>
            <person name="Engels R."/>
            <person name="Erickson J."/>
            <person name="Farina A."/>
            <person name="Faro S."/>
            <person name="Ferreira P."/>
            <person name="Fischer H."/>
            <person name="Fitzgerald M."/>
            <person name="Foley K."/>
            <person name="Gage D."/>
            <person name="Galagan J."/>
            <person name="Gearin G."/>
            <person name="Gnerre S."/>
            <person name="Gnirke A."/>
            <person name="Goyette A."/>
            <person name="Graham J."/>
            <person name="Grandbois E."/>
            <person name="Gyaltsen K."/>
            <person name="Hafez N."/>
            <person name="Hagopian D."/>
            <person name="Hagos B."/>
            <person name="Hall J."/>
            <person name="Hatcher B."/>
            <person name="Heller A."/>
            <person name="Higgins H."/>
            <person name="Honan T."/>
            <person name="Horn A."/>
            <person name="Houde N."/>
            <person name="Hughes L."/>
            <person name="Hulme W."/>
            <person name="Husby E."/>
            <person name="Iliev I."/>
            <person name="Jaffe D."/>
            <person name="Jones C."/>
            <person name="Kamal M."/>
            <person name="Kamat A."/>
            <person name="Kamvysselis M."/>
            <person name="Karlsson E."/>
            <person name="Kells C."/>
            <person name="Kieu A."/>
            <person name="Kisner P."/>
            <person name="Kodira C."/>
            <person name="Kulbokas E."/>
            <person name="Labutti K."/>
            <person name="Lama D."/>
            <person name="Landers T."/>
            <person name="Leger J."/>
            <person name="Levine S."/>
            <person name="Lewis D."/>
            <person name="Lewis T."/>
            <person name="Lindblad-toh K."/>
            <person name="Liu X."/>
            <person name="Lokyitsang T."/>
            <person name="Lokyitsang Y."/>
            <person name="Lucien O."/>
            <person name="Lui A."/>
            <person name="Ma L.J."/>
            <person name="Mabbitt R."/>
            <person name="Macdonald J."/>
            <person name="Maclean C."/>
            <person name="Major J."/>
            <person name="Manning J."/>
            <person name="Marabella R."/>
            <person name="Maru K."/>
            <person name="Matthews C."/>
            <person name="Mauceli E."/>
            <person name="Mccarthy M."/>
            <person name="Mcdonough S."/>
            <person name="Mcghee T."/>
            <person name="Meldrim J."/>
            <person name="Meneus L."/>
            <person name="Mesirov J."/>
            <person name="Mihalev A."/>
            <person name="Mihova T."/>
            <person name="Mikkelsen T."/>
            <person name="Mlenga V."/>
            <person name="Moru K."/>
            <person name="Mozes J."/>
            <person name="Mulrain L."/>
            <person name="Munson G."/>
            <person name="Naylor J."/>
            <person name="Newes C."/>
            <person name="Nguyen C."/>
            <person name="Nguyen N."/>
            <person name="Nguyen T."/>
            <person name="Nicol R."/>
            <person name="Nielsen C."/>
            <person name="Nizzari M."/>
            <person name="Norbu C."/>
            <person name="Norbu N."/>
            <person name="O'donnell P."/>
            <person name="Okoawo O."/>
            <person name="O'leary S."/>
            <person name="Omotosho B."/>
            <person name="O'neill K."/>
            <person name="Osman S."/>
            <person name="Parker S."/>
            <person name="Perrin D."/>
            <person name="Phunkhang P."/>
            <person name="Piqani B."/>
            <person name="Purcell S."/>
            <person name="Rachupka T."/>
            <person name="Ramasamy U."/>
            <person name="Rameau R."/>
            <person name="Ray V."/>
            <person name="Raymond C."/>
            <person name="Retta R."/>
            <person name="Richardson S."/>
            <person name="Rise C."/>
            <person name="Rodriguez J."/>
            <person name="Rogers J."/>
            <person name="Rogov P."/>
            <person name="Rutman M."/>
            <person name="Schupbach R."/>
            <person name="Seaman C."/>
            <person name="Settipalli S."/>
            <person name="Sharpe T."/>
            <person name="Sheridan J."/>
            <person name="Sherpa N."/>
            <person name="Shi J."/>
            <person name="Smirnov S."/>
            <person name="Smith C."/>
            <person name="Sougnez C."/>
            <person name="Spencer B."/>
            <person name="Stalker J."/>
            <person name="Stange-thomann N."/>
            <person name="Stavropoulos S."/>
            <person name="Stetson K."/>
            <person name="Stone C."/>
            <person name="Stone S."/>
            <person name="Stubbs M."/>
            <person name="Talamas J."/>
            <person name="Tchuinga P."/>
            <person name="Tenzing P."/>
            <person name="Tesfaye S."/>
            <person name="Theodore J."/>
            <person name="Thoulutsang Y."/>
            <person name="Topham K."/>
            <person name="Towey S."/>
            <person name="Tsamla T."/>
            <person name="Tsomo N."/>
            <person name="Vallee D."/>
            <person name="Vassiliev H."/>
            <person name="Venkataraman V."/>
            <person name="Vinson J."/>
            <person name="Vo A."/>
            <person name="Wade C."/>
            <person name="Wang S."/>
            <person name="Wangchuk T."/>
            <person name="Wangdi T."/>
            <person name="Whittaker C."/>
            <person name="Wilkinson J."/>
            <person name="Wu Y."/>
            <person name="Wyman D."/>
            <person name="Yadav S."/>
            <person name="Yang S."/>
            <person name="Yang X."/>
            <person name="Yeager S."/>
            <person name="Yee E."/>
            <person name="Young G."/>
            <person name="Zainoun J."/>
            <person name="Zembeck L."/>
            <person name="Zimmer A."/>
            <person name="Zody M."/>
            <person name="Lander E."/>
        </authorList>
    </citation>
    <scope>NUCLEOTIDE SEQUENCE [LARGE SCALE GENOMIC DNA]</scope>
</reference>
<organism evidence="2 3">
    <name type="scientific">Ciona savignyi</name>
    <name type="common">Pacific transparent sea squirt</name>
    <dbReference type="NCBI Taxonomy" id="51511"/>
    <lineage>
        <taxon>Eukaryota</taxon>
        <taxon>Metazoa</taxon>
        <taxon>Chordata</taxon>
        <taxon>Tunicata</taxon>
        <taxon>Ascidiacea</taxon>
        <taxon>Phlebobranchia</taxon>
        <taxon>Cionidae</taxon>
        <taxon>Ciona</taxon>
    </lineage>
</organism>
<dbReference type="Gene3D" id="3.40.50.1240">
    <property type="entry name" value="Phosphoglycerate mutase-like"/>
    <property type="match status" value="1"/>
</dbReference>
<dbReference type="eggNOG" id="KOG3720">
    <property type="taxonomic scope" value="Eukaryota"/>
</dbReference>
<dbReference type="PANTHER" id="PTHR11567">
    <property type="entry name" value="ACID PHOSPHATASE-RELATED"/>
    <property type="match status" value="1"/>
</dbReference>
<dbReference type="PROSITE" id="PS00616">
    <property type="entry name" value="HIS_ACID_PHOSPHAT_1"/>
    <property type="match status" value="1"/>
</dbReference>
<evidence type="ECO:0008006" key="4">
    <source>
        <dbReference type="Google" id="ProtNLM"/>
    </source>
</evidence>
<dbReference type="OMA" id="PTHYSSE"/>
<dbReference type="SUPFAM" id="SSF53254">
    <property type="entry name" value="Phosphoglycerate mutase-like"/>
    <property type="match status" value="1"/>
</dbReference>
<evidence type="ECO:0000313" key="3">
    <source>
        <dbReference type="Proteomes" id="UP000007875"/>
    </source>
</evidence>
<proteinExistence type="inferred from homology"/>
<accession>H2YF54</accession>
<dbReference type="GO" id="GO:0005739">
    <property type="term" value="C:mitochondrion"/>
    <property type="evidence" value="ECO:0007669"/>
    <property type="project" value="TreeGrafter"/>
</dbReference>
<dbReference type="InterPro" id="IPR000560">
    <property type="entry name" value="His_Pase_clade-2"/>
</dbReference>
<dbReference type="Ensembl" id="ENSCSAVT00000004011.1">
    <property type="protein sequence ID" value="ENSCSAVP00000003952.1"/>
    <property type="gene ID" value="ENSCSAVG00000002347.1"/>
</dbReference>
<dbReference type="InterPro" id="IPR050645">
    <property type="entry name" value="Histidine_acid_phosphatase"/>
</dbReference>
<keyword evidence="3" id="KW-1185">Reference proteome</keyword>
<dbReference type="InterPro" id="IPR029033">
    <property type="entry name" value="His_PPase_superfam"/>
</dbReference>
<dbReference type="PANTHER" id="PTHR11567:SF202">
    <property type="entry name" value="LYSOPHOSPHATIDIC ACID PHOSPHATASE TYPE 6"/>
    <property type="match status" value="1"/>
</dbReference>
<dbReference type="GO" id="GO:0052642">
    <property type="term" value="F:lysophosphatidic acid phosphatase activity"/>
    <property type="evidence" value="ECO:0007669"/>
    <property type="project" value="TreeGrafter"/>
</dbReference>
<dbReference type="CDD" id="cd07061">
    <property type="entry name" value="HP_HAP_like"/>
    <property type="match status" value="1"/>
</dbReference>